<dbReference type="PROSITE" id="PS51667">
    <property type="entry name" value="WRC"/>
    <property type="match status" value="1"/>
</dbReference>
<evidence type="ECO:0000313" key="10">
    <source>
        <dbReference type="Proteomes" id="UP001642360"/>
    </source>
</evidence>
<keyword evidence="5" id="KW-0804">Transcription</keyword>
<feature type="domain" description="QLQ" evidence="7">
    <location>
        <begin position="135"/>
        <end position="170"/>
    </location>
</feature>
<keyword evidence="5" id="KW-0010">Activator</keyword>
<dbReference type="GO" id="GO:0005524">
    <property type="term" value="F:ATP binding"/>
    <property type="evidence" value="ECO:0007669"/>
    <property type="project" value="UniProtKB-UniRule"/>
</dbReference>
<dbReference type="SMART" id="SM00951">
    <property type="entry name" value="QLQ"/>
    <property type="match status" value="1"/>
</dbReference>
<comment type="caution">
    <text evidence="9">The sequence shown here is derived from an EMBL/GenBank/DDBJ whole genome shotgun (WGS) entry which is preliminary data.</text>
</comment>
<keyword evidence="10" id="KW-1185">Reference proteome</keyword>
<evidence type="ECO:0000256" key="6">
    <source>
        <dbReference type="SAM" id="MobiDB-lite"/>
    </source>
</evidence>
<gene>
    <name evidence="9" type="ORF">ILEXP_LOCUS26853</name>
</gene>
<evidence type="ECO:0000256" key="4">
    <source>
        <dbReference type="PROSITE-ProRule" id="PRU01002"/>
    </source>
</evidence>
<dbReference type="PROSITE" id="PS51666">
    <property type="entry name" value="QLQ"/>
    <property type="match status" value="1"/>
</dbReference>
<evidence type="ECO:0000256" key="1">
    <source>
        <dbReference type="ARBA" id="ARBA00004123"/>
    </source>
</evidence>
<feature type="region of interest" description="Disordered" evidence="6">
    <location>
        <begin position="45"/>
        <end position="75"/>
    </location>
</feature>
<feature type="compositionally biased region" description="Polar residues" evidence="6">
    <location>
        <begin position="410"/>
        <end position="435"/>
    </location>
</feature>
<feature type="compositionally biased region" description="Polar residues" evidence="6">
    <location>
        <begin position="268"/>
        <end position="289"/>
    </location>
</feature>
<feature type="compositionally biased region" description="Low complexity" evidence="6">
    <location>
        <begin position="536"/>
        <end position="545"/>
    </location>
</feature>
<feature type="region of interest" description="Disordered" evidence="6">
    <location>
        <begin position="408"/>
        <end position="435"/>
    </location>
</feature>
<dbReference type="InterPro" id="IPR014977">
    <property type="entry name" value="WRC_dom"/>
</dbReference>
<evidence type="ECO:0000313" key="9">
    <source>
        <dbReference type="EMBL" id="CAK9158234.1"/>
    </source>
</evidence>
<comment type="function">
    <text evidence="5">Transcription activator.</text>
</comment>
<dbReference type="PANTHER" id="PTHR31602:SF101">
    <property type="entry name" value="GROWTH-REGULATING FACTOR 7"/>
    <property type="match status" value="1"/>
</dbReference>
<dbReference type="EMBL" id="CAUOFW020003147">
    <property type="protein sequence ID" value="CAK9158234.1"/>
    <property type="molecule type" value="Genomic_DNA"/>
</dbReference>
<feature type="domain" description="WRC" evidence="8">
    <location>
        <begin position="200"/>
        <end position="244"/>
    </location>
</feature>
<evidence type="ECO:0000256" key="5">
    <source>
        <dbReference type="RuleBase" id="RU367127"/>
    </source>
</evidence>
<feature type="compositionally biased region" description="Basic residues" evidence="6">
    <location>
        <begin position="46"/>
        <end position="55"/>
    </location>
</feature>
<evidence type="ECO:0000259" key="8">
    <source>
        <dbReference type="PROSITE" id="PS51667"/>
    </source>
</evidence>
<evidence type="ECO:0000259" key="7">
    <source>
        <dbReference type="PROSITE" id="PS51666"/>
    </source>
</evidence>
<proteinExistence type="inferred from homology"/>
<accession>A0ABC8SM29</accession>
<dbReference type="InterPro" id="IPR031137">
    <property type="entry name" value="GRF"/>
</dbReference>
<dbReference type="Pfam" id="PF08880">
    <property type="entry name" value="QLQ"/>
    <property type="match status" value="1"/>
</dbReference>
<feature type="short sequence motif" description="Bipartite nuclear localization signal" evidence="4">
    <location>
        <begin position="233"/>
        <end position="240"/>
    </location>
</feature>
<dbReference type="PANTHER" id="PTHR31602">
    <property type="entry name" value="GROWTH-REGULATING FACTOR 5"/>
    <property type="match status" value="1"/>
</dbReference>
<comment type="subcellular location">
    <subcellularLocation>
        <location evidence="1 4 5">Nucleus</location>
    </subcellularLocation>
</comment>
<dbReference type="AlphaFoldDB" id="A0ABC8SM29"/>
<dbReference type="GO" id="GO:0006351">
    <property type="term" value="P:DNA-templated transcription"/>
    <property type="evidence" value="ECO:0007669"/>
    <property type="project" value="UniProtKB-UniRule"/>
</dbReference>
<dbReference type="InterPro" id="IPR014978">
    <property type="entry name" value="Gln-Leu-Gln_QLQ"/>
</dbReference>
<evidence type="ECO:0000256" key="3">
    <source>
        <dbReference type="ARBA" id="ARBA00023242"/>
    </source>
</evidence>
<comment type="similarity">
    <text evidence="2 5">Belongs to the GRF family.</text>
</comment>
<dbReference type="GO" id="GO:0005634">
    <property type="term" value="C:nucleus"/>
    <property type="evidence" value="ECO:0007669"/>
    <property type="project" value="UniProtKB-SubCell"/>
</dbReference>
<name>A0ABC8SM29_9AQUA</name>
<organism evidence="9 10">
    <name type="scientific">Ilex paraguariensis</name>
    <name type="common">yerba mate</name>
    <dbReference type="NCBI Taxonomy" id="185542"/>
    <lineage>
        <taxon>Eukaryota</taxon>
        <taxon>Viridiplantae</taxon>
        <taxon>Streptophyta</taxon>
        <taxon>Embryophyta</taxon>
        <taxon>Tracheophyta</taxon>
        <taxon>Spermatophyta</taxon>
        <taxon>Magnoliopsida</taxon>
        <taxon>eudicotyledons</taxon>
        <taxon>Gunneridae</taxon>
        <taxon>Pentapetalae</taxon>
        <taxon>asterids</taxon>
        <taxon>campanulids</taxon>
        <taxon>Aquifoliales</taxon>
        <taxon>Aquifoliaceae</taxon>
        <taxon>Ilex</taxon>
    </lineage>
</organism>
<feature type="region of interest" description="Disordered" evidence="6">
    <location>
        <begin position="249"/>
        <end position="289"/>
    </location>
</feature>
<sequence length="554" mass="59630">MGMDTALSSSDIGVSNKLSSTLDRNGVALALKLQSTESLFLPKSMMGHHHDHHRPLSLSSETLGGYGGRSGPTRKNGANEVLGNIYLDDVTAVASAASGGAVVIRTLQPFGISTTNTTNTAFKSPGGMAATLGFPFTSAQWKELEIQAMIYKYMVASVPVPPDLLLPITRNLPADPAAYRSPMGGTGSSVFNLRYSSNKDLEPGRCKRTDGKKWRCSRDVAPNQKYCERHMNRGRPRSRKHVEVHSSLNNVNNNNKKKTCLNRPPLHTTPTATPNPTVQSKGSSSQLVRSTTIQANETPLLVDTKADLNFPASYNEPRSSLDWMEGEMVTMDSSAQEWLDLVHANLGLANSSAFRQHYGVEESLNLYEDFNGPVENQQNDESNLFLNTELVSMERLTQIETSRGFIDAWSNDNPNTQDNNSYNESSVSSHGNLSPSSLTLSMAMAAGESVDEKMGMIKMGLGLKVSDEHKTQVSSWQSPGPWVASTTPGGPLAEALRPVSAGSNPESPHAGNGDSVSPPPTTVSSPSGVLHRTMLSLSDSSGSNSPTGALRWLN</sequence>
<protein>
    <recommendedName>
        <fullName evidence="5">Growth-regulating factor</fullName>
    </recommendedName>
</protein>
<keyword evidence="3 4" id="KW-0539">Nucleus</keyword>
<comment type="domain">
    <text evidence="5">The QLQ domain and WRC domain may be involved in protein-protein interaction and DNA-binding, respectively.</text>
</comment>
<evidence type="ECO:0000256" key="2">
    <source>
        <dbReference type="ARBA" id="ARBA00008122"/>
    </source>
</evidence>
<dbReference type="Pfam" id="PF08879">
    <property type="entry name" value="WRC"/>
    <property type="match status" value="1"/>
</dbReference>
<dbReference type="GO" id="GO:0099402">
    <property type="term" value="P:plant organ development"/>
    <property type="evidence" value="ECO:0007669"/>
    <property type="project" value="UniProtKB-ARBA"/>
</dbReference>
<reference evidence="9 10" key="1">
    <citation type="submission" date="2024-02" db="EMBL/GenBank/DDBJ databases">
        <authorList>
            <person name="Vignale AGUSTIN F."/>
            <person name="Sosa J E."/>
            <person name="Modenutti C."/>
        </authorList>
    </citation>
    <scope>NUCLEOTIDE SEQUENCE [LARGE SCALE GENOMIC DNA]</scope>
</reference>
<dbReference type="Proteomes" id="UP001642360">
    <property type="component" value="Unassembled WGS sequence"/>
</dbReference>
<feature type="short sequence motif" description="Bipartite nuclear localization signal" evidence="4">
    <location>
        <begin position="205"/>
        <end position="215"/>
    </location>
</feature>
<feature type="region of interest" description="Disordered" evidence="6">
    <location>
        <begin position="470"/>
        <end position="554"/>
    </location>
</feature>
<keyword evidence="5" id="KW-0805">Transcription regulation</keyword>
<feature type="compositionally biased region" description="Polar residues" evidence="6">
    <location>
        <begin position="472"/>
        <end position="488"/>
    </location>
</feature>